<dbReference type="GO" id="GO:0006508">
    <property type="term" value="P:proteolysis"/>
    <property type="evidence" value="ECO:0007669"/>
    <property type="project" value="UniProtKB-KW"/>
</dbReference>
<comment type="caution">
    <text evidence="2">The sequence shown here is derived from an EMBL/GenBank/DDBJ whole genome shotgun (WGS) entry which is preliminary data.</text>
</comment>
<dbReference type="PANTHER" id="PTHR15503:SF45">
    <property type="entry name" value="RNA-DIRECTED DNA POLYMERASE HOMOLOG"/>
    <property type="match status" value="1"/>
</dbReference>
<evidence type="ECO:0000313" key="3">
    <source>
        <dbReference type="Proteomes" id="UP000321393"/>
    </source>
</evidence>
<protein>
    <submittedName>
        <fullName evidence="2">Gag protease polyprotein</fullName>
    </submittedName>
</protein>
<dbReference type="Proteomes" id="UP000321393">
    <property type="component" value="Unassembled WGS sequence"/>
</dbReference>
<keyword evidence="2" id="KW-0378">Hydrolase</keyword>
<name>A0A5D3B964_CUCMM</name>
<dbReference type="EMBL" id="SSTE01019218">
    <property type="protein sequence ID" value="KAA0036775.1"/>
    <property type="molecule type" value="Genomic_DNA"/>
</dbReference>
<sequence>MAELQPTVAPQRNLRPGGLFQRHRQKLAAVGKTVRELPAYQSCGRYHGGRCLARNGVCFRHGLVVCQHASIDCSRKEVVFNPPSAASFKFKGVGTVVLPKVISVMKASKLLNQGLPPLREIDFAIELEPCTASISRAPYRMAPVELK</sequence>
<keyword evidence="2" id="KW-0645">Protease</keyword>
<dbReference type="AlphaFoldDB" id="A0A5D3B964"/>
<dbReference type="EMBL" id="SSTD01020080">
    <property type="protein sequence ID" value="TYJ95843.1"/>
    <property type="molecule type" value="Genomic_DNA"/>
</dbReference>
<dbReference type="InterPro" id="IPR032567">
    <property type="entry name" value="RTL1-rel"/>
</dbReference>
<reference evidence="3 4" key="1">
    <citation type="submission" date="2019-08" db="EMBL/GenBank/DDBJ databases">
        <title>Draft genome sequences of two oriental melons (Cucumis melo L. var makuwa).</title>
        <authorList>
            <person name="Kwon S.-Y."/>
        </authorList>
    </citation>
    <scope>NUCLEOTIDE SEQUENCE [LARGE SCALE GENOMIC DNA]</scope>
    <source>
        <strain evidence="4">cv. Chang Bougi</strain>
        <strain evidence="3">cv. SW 3</strain>
        <tissue evidence="2">Leaf</tissue>
    </source>
</reference>
<evidence type="ECO:0000313" key="1">
    <source>
        <dbReference type="EMBL" id="KAA0036775.1"/>
    </source>
</evidence>
<accession>A0A5D3B964</accession>
<evidence type="ECO:0000313" key="4">
    <source>
        <dbReference type="Proteomes" id="UP000321947"/>
    </source>
</evidence>
<dbReference type="GO" id="GO:0008233">
    <property type="term" value="F:peptidase activity"/>
    <property type="evidence" value="ECO:0007669"/>
    <property type="project" value="UniProtKB-KW"/>
</dbReference>
<gene>
    <name evidence="2" type="ORF">E5676_scaffold110G001320</name>
    <name evidence="1" type="ORF">E6C27_scaffold20G00590</name>
</gene>
<organism evidence="2 4">
    <name type="scientific">Cucumis melo var. makuwa</name>
    <name type="common">Oriental melon</name>
    <dbReference type="NCBI Taxonomy" id="1194695"/>
    <lineage>
        <taxon>Eukaryota</taxon>
        <taxon>Viridiplantae</taxon>
        <taxon>Streptophyta</taxon>
        <taxon>Embryophyta</taxon>
        <taxon>Tracheophyta</taxon>
        <taxon>Spermatophyta</taxon>
        <taxon>Magnoliopsida</taxon>
        <taxon>eudicotyledons</taxon>
        <taxon>Gunneridae</taxon>
        <taxon>Pentapetalae</taxon>
        <taxon>rosids</taxon>
        <taxon>fabids</taxon>
        <taxon>Cucurbitales</taxon>
        <taxon>Cucurbitaceae</taxon>
        <taxon>Benincaseae</taxon>
        <taxon>Cucumis</taxon>
    </lineage>
</organism>
<evidence type="ECO:0000313" key="2">
    <source>
        <dbReference type="EMBL" id="TYJ95843.1"/>
    </source>
</evidence>
<dbReference type="Proteomes" id="UP000321947">
    <property type="component" value="Unassembled WGS sequence"/>
</dbReference>
<proteinExistence type="predicted"/>
<dbReference type="PANTHER" id="PTHR15503">
    <property type="entry name" value="LDOC1 RELATED"/>
    <property type="match status" value="1"/>
</dbReference>